<sequence>MRTYRISVKSLPPQPGSPAPAAQDPAAAETPEPLAPVDDGRQWAGDPYDEGDEPQPDDSSVTARFSSPAGEEAWLERAADGTLTGWLRDPSGQVYRYSDPDAWAVDVDDAGLSPVGDSAPAAKQPEAEPDDPDTVGGEGNELPDELQK</sequence>
<reference evidence="3" key="1">
    <citation type="journal article" date="2019" name="Int. J. Syst. Evol. Microbiol.">
        <title>The Global Catalogue of Microorganisms (GCM) 10K type strain sequencing project: providing services to taxonomists for standard genome sequencing and annotation.</title>
        <authorList>
            <consortium name="The Broad Institute Genomics Platform"/>
            <consortium name="The Broad Institute Genome Sequencing Center for Infectious Disease"/>
            <person name="Wu L."/>
            <person name="Ma J."/>
        </authorList>
    </citation>
    <scope>NUCLEOTIDE SEQUENCE [LARGE SCALE GENOMIC DNA]</scope>
    <source>
        <strain evidence="3">CGMCC 4.1469</strain>
    </source>
</reference>
<feature type="region of interest" description="Disordered" evidence="1">
    <location>
        <begin position="1"/>
        <end position="70"/>
    </location>
</feature>
<dbReference type="RefSeq" id="WP_345330834.1">
    <property type="nucleotide sequence ID" value="NZ_BAAAVH010000123.1"/>
</dbReference>
<accession>A0ABW1F1J6</accession>
<feature type="region of interest" description="Disordered" evidence="1">
    <location>
        <begin position="107"/>
        <end position="148"/>
    </location>
</feature>
<dbReference type="Proteomes" id="UP001596067">
    <property type="component" value="Unassembled WGS sequence"/>
</dbReference>
<dbReference type="EMBL" id="JBHSOD010000020">
    <property type="protein sequence ID" value="MFC5886854.1"/>
    <property type="molecule type" value="Genomic_DNA"/>
</dbReference>
<feature type="compositionally biased region" description="Low complexity" evidence="1">
    <location>
        <begin position="19"/>
        <end position="36"/>
    </location>
</feature>
<feature type="compositionally biased region" description="Acidic residues" evidence="1">
    <location>
        <begin position="47"/>
        <end position="56"/>
    </location>
</feature>
<evidence type="ECO:0000313" key="2">
    <source>
        <dbReference type="EMBL" id="MFC5886854.1"/>
    </source>
</evidence>
<organism evidence="2 3">
    <name type="scientific">Kitasatospora aburaviensis</name>
    <dbReference type="NCBI Taxonomy" id="67265"/>
    <lineage>
        <taxon>Bacteria</taxon>
        <taxon>Bacillati</taxon>
        <taxon>Actinomycetota</taxon>
        <taxon>Actinomycetes</taxon>
        <taxon>Kitasatosporales</taxon>
        <taxon>Streptomycetaceae</taxon>
        <taxon>Kitasatospora</taxon>
    </lineage>
</organism>
<name>A0ABW1F1J6_9ACTN</name>
<gene>
    <name evidence="2" type="ORF">ACFP0N_17950</name>
</gene>
<comment type="caution">
    <text evidence="2">The sequence shown here is derived from an EMBL/GenBank/DDBJ whole genome shotgun (WGS) entry which is preliminary data.</text>
</comment>
<evidence type="ECO:0000256" key="1">
    <source>
        <dbReference type="SAM" id="MobiDB-lite"/>
    </source>
</evidence>
<evidence type="ECO:0000313" key="3">
    <source>
        <dbReference type="Proteomes" id="UP001596067"/>
    </source>
</evidence>
<proteinExistence type="predicted"/>
<protein>
    <submittedName>
        <fullName evidence="2">Uncharacterized protein</fullName>
    </submittedName>
</protein>
<keyword evidence="3" id="KW-1185">Reference proteome</keyword>